<dbReference type="AlphaFoldDB" id="A0A0F9M3E8"/>
<evidence type="ECO:0000256" key="7">
    <source>
        <dbReference type="ARBA" id="ARBA00023014"/>
    </source>
</evidence>
<name>A0A0F9M3E8_9ZZZZ</name>
<proteinExistence type="predicted"/>
<evidence type="ECO:0000256" key="4">
    <source>
        <dbReference type="ARBA" id="ARBA00022723"/>
    </source>
</evidence>
<dbReference type="GO" id="GO:0051539">
    <property type="term" value="F:4 iron, 4 sulfur cluster binding"/>
    <property type="evidence" value="ECO:0007669"/>
    <property type="project" value="UniProtKB-KW"/>
</dbReference>
<evidence type="ECO:0000256" key="8">
    <source>
        <dbReference type="ARBA" id="ARBA00023239"/>
    </source>
</evidence>
<dbReference type="NCBIfam" id="TIGR00190">
    <property type="entry name" value="thiC"/>
    <property type="match status" value="1"/>
</dbReference>
<comment type="caution">
    <text evidence="9">The sequence shown here is derived from an EMBL/GenBank/DDBJ whole genome shotgun (WGS) entry which is preliminary data.</text>
</comment>
<dbReference type="EMBL" id="LAZR01006214">
    <property type="protein sequence ID" value="KKM93861.1"/>
    <property type="molecule type" value="Genomic_DNA"/>
</dbReference>
<keyword evidence="5" id="KW-0862">Zinc</keyword>
<gene>
    <name evidence="9" type="ORF">LCGC14_1204170</name>
</gene>
<dbReference type="InterPro" id="IPR038521">
    <property type="entry name" value="ThiC/Bza_core_dom"/>
</dbReference>
<dbReference type="Gene3D" id="3.20.20.540">
    <property type="entry name" value="Radical SAM ThiC family, central domain"/>
    <property type="match status" value="1"/>
</dbReference>
<dbReference type="SFLD" id="SFLDG01114">
    <property type="entry name" value="phosphomethylpyrimidine_syntha"/>
    <property type="match status" value="1"/>
</dbReference>
<organism evidence="9">
    <name type="scientific">marine sediment metagenome</name>
    <dbReference type="NCBI Taxonomy" id="412755"/>
    <lineage>
        <taxon>unclassified sequences</taxon>
        <taxon>metagenomes</taxon>
        <taxon>ecological metagenomes</taxon>
    </lineage>
</organism>
<keyword evidence="4" id="KW-0479">Metal-binding</keyword>
<evidence type="ECO:0008006" key="10">
    <source>
        <dbReference type="Google" id="ProtNLM"/>
    </source>
</evidence>
<sequence>MTQPMTQIEKAKERATDLILEVARTEGLDPEVVRRRVAQGKIVIPANPKATVNTVGIGKGLRTKINASIGTSTFIADLGMEVEKARVAEDTGADTLMDLSCGGDIKGLRRQVMDAIKLPVGTVPLYEAFAIAIEKYGSAVDMPEELLWDVLEQQLEEGVSFMAIHCGINLMTVKMLKRQKYRYGGLVSKGGSYLTAWMLHNNRENPLYEKYERVVGLMKKHDAVLSLGNGFRAGAIHDATDRVQIQELLINCELAEIGRDMGCQTMVEGPGHIPIDEIEANVILEKKMSGESPFYMLGPITTDVAPGYDHITAAVGASLASAYGADFICYVTPSEHLGLPYPEDVREGVIASKIAVHIGDMIKLGKRGRDMEMSKARRDLDWKRQMELAIDPERARQIKAKRNDPSEEGCSMCGKFCAANILKGVFAEDMAGSAKE</sequence>
<keyword evidence="3" id="KW-0949">S-adenosyl-L-methionine</keyword>
<evidence type="ECO:0000256" key="6">
    <source>
        <dbReference type="ARBA" id="ARBA00023004"/>
    </source>
</evidence>
<keyword evidence="6" id="KW-0408">Iron</keyword>
<dbReference type="GO" id="GO:0016829">
    <property type="term" value="F:lyase activity"/>
    <property type="evidence" value="ECO:0007669"/>
    <property type="project" value="UniProtKB-KW"/>
</dbReference>
<evidence type="ECO:0000256" key="2">
    <source>
        <dbReference type="ARBA" id="ARBA00022485"/>
    </source>
</evidence>
<keyword evidence="7" id="KW-0411">Iron-sulfur</keyword>
<dbReference type="GO" id="GO:0009228">
    <property type="term" value="P:thiamine biosynthetic process"/>
    <property type="evidence" value="ECO:0007669"/>
    <property type="project" value="InterPro"/>
</dbReference>
<evidence type="ECO:0000256" key="1">
    <source>
        <dbReference type="ARBA" id="ARBA00001966"/>
    </source>
</evidence>
<protein>
    <recommendedName>
        <fullName evidence="10">ThiC-associated domain-containing protein</fullName>
    </recommendedName>
</protein>
<dbReference type="InterPro" id="IPR002817">
    <property type="entry name" value="ThiC/BzaA/B"/>
</dbReference>
<accession>A0A0F9M3E8</accession>
<dbReference type="GO" id="GO:0046872">
    <property type="term" value="F:metal ion binding"/>
    <property type="evidence" value="ECO:0007669"/>
    <property type="project" value="UniProtKB-KW"/>
</dbReference>
<keyword evidence="2" id="KW-0004">4Fe-4S</keyword>
<dbReference type="PANTHER" id="PTHR30557">
    <property type="entry name" value="THIAMINE BIOSYNTHESIS PROTEIN THIC"/>
    <property type="match status" value="1"/>
</dbReference>
<dbReference type="SFLD" id="SFLDF00407">
    <property type="entry name" value="phosphomethylpyrimidine_syntha"/>
    <property type="match status" value="1"/>
</dbReference>
<dbReference type="Pfam" id="PF01964">
    <property type="entry name" value="ThiC_Rad_SAM"/>
    <property type="match status" value="1"/>
</dbReference>
<evidence type="ECO:0000313" key="9">
    <source>
        <dbReference type="EMBL" id="KKM93861.1"/>
    </source>
</evidence>
<dbReference type="PANTHER" id="PTHR30557:SF1">
    <property type="entry name" value="PHOSPHOMETHYLPYRIMIDINE SYNTHASE, CHLOROPLASTIC"/>
    <property type="match status" value="1"/>
</dbReference>
<evidence type="ECO:0000256" key="5">
    <source>
        <dbReference type="ARBA" id="ARBA00022833"/>
    </source>
</evidence>
<dbReference type="GO" id="GO:0005829">
    <property type="term" value="C:cytosol"/>
    <property type="evidence" value="ECO:0007669"/>
    <property type="project" value="TreeGrafter"/>
</dbReference>
<reference evidence="9" key="1">
    <citation type="journal article" date="2015" name="Nature">
        <title>Complex archaea that bridge the gap between prokaryotes and eukaryotes.</title>
        <authorList>
            <person name="Spang A."/>
            <person name="Saw J.H."/>
            <person name="Jorgensen S.L."/>
            <person name="Zaremba-Niedzwiedzka K."/>
            <person name="Martijn J."/>
            <person name="Lind A.E."/>
            <person name="van Eijk R."/>
            <person name="Schleper C."/>
            <person name="Guy L."/>
            <person name="Ettema T.J."/>
        </authorList>
    </citation>
    <scope>NUCLEOTIDE SEQUENCE</scope>
</reference>
<keyword evidence="8" id="KW-0456">Lyase</keyword>
<comment type="cofactor">
    <cofactor evidence="1">
        <name>[4Fe-4S] cluster</name>
        <dbReference type="ChEBI" id="CHEBI:49883"/>
    </cofactor>
</comment>
<dbReference type="Gene3D" id="6.10.250.620">
    <property type="match status" value="1"/>
</dbReference>
<dbReference type="NCBIfam" id="NF009895">
    <property type="entry name" value="PRK13352.1"/>
    <property type="match status" value="1"/>
</dbReference>
<dbReference type="SFLD" id="SFLDS00113">
    <property type="entry name" value="Radical_SAM_Phosphomethylpyrim"/>
    <property type="match status" value="1"/>
</dbReference>
<evidence type="ECO:0000256" key="3">
    <source>
        <dbReference type="ARBA" id="ARBA00022691"/>
    </source>
</evidence>